<proteinExistence type="predicted"/>
<accession>A0A7S7AX31</accession>
<dbReference type="EMBL" id="CP061839">
    <property type="protein sequence ID" value="QOW61191.1"/>
    <property type="molecule type" value="Genomic_DNA"/>
</dbReference>
<dbReference type="RefSeq" id="WP_194076663.1">
    <property type="nucleotide sequence ID" value="NZ_CP061839.1"/>
</dbReference>
<name>A0A7S7AX31_9SPIR</name>
<evidence type="ECO:0000313" key="1">
    <source>
        <dbReference type="EMBL" id="QOW61191.1"/>
    </source>
</evidence>
<reference evidence="1 2" key="1">
    <citation type="submission" date="2020-09" db="EMBL/GenBank/DDBJ databases">
        <title>Characterization of Treponema spp. from bovine digital dermatitis in Korea.</title>
        <authorList>
            <person name="Espiritu H.M."/>
            <person name="Cho Y.I."/>
            <person name="Mamuad L."/>
        </authorList>
    </citation>
    <scope>NUCLEOTIDE SEQUENCE [LARGE SCALE GENOMIC DNA]</scope>
    <source>
        <strain evidence="1 2">KS1</strain>
    </source>
</reference>
<sequence>MDAKNKYDYLLRFTVKEIDDLVASVYDVAELIFHNQLDISDKIQFFSVIKIIIKRGDFTSYSCVNLIRDIMTSEMYNFLLDELRKDIFKNEPLAIEIMKIITCDNFPEYYSFLDAVKDNSSISLDFRKFINMILKFKKGKIKYFSFPLLNRKVIDGDEIEIVWN</sequence>
<dbReference type="Proteomes" id="UP000593915">
    <property type="component" value="Chromosome"/>
</dbReference>
<gene>
    <name evidence="1" type="ORF">IFE08_01945</name>
</gene>
<protein>
    <submittedName>
        <fullName evidence="1">Uncharacterized protein</fullName>
    </submittedName>
</protein>
<organism evidence="1 2">
    <name type="scientific">Treponema pedis</name>
    <dbReference type="NCBI Taxonomy" id="409322"/>
    <lineage>
        <taxon>Bacteria</taxon>
        <taxon>Pseudomonadati</taxon>
        <taxon>Spirochaetota</taxon>
        <taxon>Spirochaetia</taxon>
        <taxon>Spirochaetales</taxon>
        <taxon>Treponemataceae</taxon>
        <taxon>Treponema</taxon>
    </lineage>
</organism>
<dbReference type="AlphaFoldDB" id="A0A7S7AX31"/>
<evidence type="ECO:0000313" key="2">
    <source>
        <dbReference type="Proteomes" id="UP000593915"/>
    </source>
</evidence>